<dbReference type="GO" id="GO:0005975">
    <property type="term" value="P:carbohydrate metabolic process"/>
    <property type="evidence" value="ECO:0007669"/>
    <property type="project" value="InterPro"/>
</dbReference>
<evidence type="ECO:0000259" key="1">
    <source>
        <dbReference type="Pfam" id="PF01182"/>
    </source>
</evidence>
<dbReference type="Proteomes" id="UP000581206">
    <property type="component" value="Unassembled WGS sequence"/>
</dbReference>
<dbReference type="Gene3D" id="3.40.50.1360">
    <property type="match status" value="1"/>
</dbReference>
<accession>A0A7X6KUN4</accession>
<name>A0A7X6KUN4_9CELL</name>
<dbReference type="RefSeq" id="WP_168629420.1">
    <property type="nucleotide sequence ID" value="NZ_BONL01000012.1"/>
</dbReference>
<dbReference type="SUPFAM" id="SSF100950">
    <property type="entry name" value="NagB/RpiA/CoA transferase-like"/>
    <property type="match status" value="1"/>
</dbReference>
<dbReference type="InterPro" id="IPR006148">
    <property type="entry name" value="Glc/Gal-6P_isomerase"/>
</dbReference>
<gene>
    <name evidence="2" type="ORF">HGA03_06545</name>
</gene>
<dbReference type="PANTHER" id="PTHR42892:SF1">
    <property type="entry name" value="GLUCOSAMINE-6-PHOSPHATE ISOMERASE"/>
    <property type="match status" value="1"/>
</dbReference>
<proteinExistence type="predicted"/>
<dbReference type="AlphaFoldDB" id="A0A7X6KUN4"/>
<feature type="domain" description="Glucosamine/galactosamine-6-phosphate isomerase" evidence="1">
    <location>
        <begin position="10"/>
        <end position="215"/>
    </location>
</feature>
<organism evidence="2 3">
    <name type="scientific">Cellulomonas denverensis</name>
    <dbReference type="NCBI Taxonomy" id="264297"/>
    <lineage>
        <taxon>Bacteria</taxon>
        <taxon>Bacillati</taxon>
        <taxon>Actinomycetota</taxon>
        <taxon>Actinomycetes</taxon>
        <taxon>Micrococcales</taxon>
        <taxon>Cellulomonadaceae</taxon>
        <taxon>Cellulomonas</taxon>
    </lineage>
</organism>
<reference evidence="2 3" key="1">
    <citation type="submission" date="2020-04" db="EMBL/GenBank/DDBJ databases">
        <title>MicrobeNet Type strains.</title>
        <authorList>
            <person name="Nicholson A.C."/>
        </authorList>
    </citation>
    <scope>NUCLEOTIDE SEQUENCE [LARGE SCALE GENOMIC DNA]</scope>
    <source>
        <strain evidence="2 3">ATCC BAA-788</strain>
    </source>
</reference>
<evidence type="ECO:0000313" key="2">
    <source>
        <dbReference type="EMBL" id="NKY22324.1"/>
    </source>
</evidence>
<comment type="caution">
    <text evidence="2">The sequence shown here is derived from an EMBL/GenBank/DDBJ whole genome shotgun (WGS) entry which is preliminary data.</text>
</comment>
<keyword evidence="3" id="KW-1185">Reference proteome</keyword>
<dbReference type="InterPro" id="IPR037171">
    <property type="entry name" value="NagB/RpiA_transferase-like"/>
</dbReference>
<sequence length="243" mass="26320">MKLVIEDDYAALSRTTAAVLAGAMLQDRRVNLSITAGATPAGTYRLLAPLLAARPADLDNVHFYSFDEIPNGTDRGVTRTSLDQQIFGPAGIDETRIHALTLDNADRIRADLRDHGGLDLMLMGLGADCHFCGNMPGTTRYDADIYLYEVHPGLPWYHLIEDIDPAPTRVVTFGFPMVLRARQAVLIVSGAAKAEALAEILTGPIGADRPGTILRTHPNLLLIADRDAAALIEPDGAGSWRRR</sequence>
<protein>
    <submittedName>
        <fullName evidence="2">Glucosamine-6-phosphate deaminase</fullName>
    </submittedName>
</protein>
<evidence type="ECO:0000313" key="3">
    <source>
        <dbReference type="Proteomes" id="UP000581206"/>
    </source>
</evidence>
<dbReference type="PANTHER" id="PTHR42892">
    <property type="entry name" value="GLUCOSAMINE-6-PHOSPHATE DEAMINASE-LIKE PROTEIN BT_0258-RELATED"/>
    <property type="match status" value="1"/>
</dbReference>
<dbReference type="Pfam" id="PF01182">
    <property type="entry name" value="Glucosamine_iso"/>
    <property type="match status" value="1"/>
</dbReference>
<dbReference type="EMBL" id="JAAXOX010000002">
    <property type="protein sequence ID" value="NKY22324.1"/>
    <property type="molecule type" value="Genomic_DNA"/>
</dbReference>
<dbReference type="InterPro" id="IPR052960">
    <property type="entry name" value="GlcN6P_deaminase-like"/>
</dbReference>